<proteinExistence type="predicted"/>
<sequence length="183" mass="21370">LNFFPLKLGGENDELLYSLDEQIDFVEEDFPPEFFEHTTSDLKHLLAELRRQRSTSEAALETQQLRANREQQQRQQFKQTILRIIFPYDRLVMQAVFKPTDEIESVAKVIGKYIHHSNIVLFVAPPKTILDRKSNLYDLKLVPCGIIYCTPIDDQQPLIRNEFRNVLTEFSNVALHALNKNVK</sequence>
<keyword evidence="3" id="KW-1185">Reference proteome</keyword>
<dbReference type="OrthoDB" id="6502383at2759"/>
<evidence type="ECO:0000313" key="2">
    <source>
        <dbReference type="EMBL" id="OTF71218.1"/>
    </source>
</evidence>
<dbReference type="Proteomes" id="UP000194236">
    <property type="component" value="Unassembled WGS sequence"/>
</dbReference>
<feature type="non-terminal residue" evidence="2">
    <location>
        <position position="1"/>
    </location>
</feature>
<evidence type="ECO:0008006" key="4">
    <source>
        <dbReference type="Google" id="ProtNLM"/>
    </source>
</evidence>
<dbReference type="PANTHER" id="PTHR46467:SF1">
    <property type="entry name" value="TETHER CONTAINING UBX DOMAIN FOR GLUT4"/>
    <property type="match status" value="1"/>
</dbReference>
<dbReference type="GO" id="GO:0006886">
    <property type="term" value="P:intracellular protein transport"/>
    <property type="evidence" value="ECO:0007669"/>
    <property type="project" value="TreeGrafter"/>
</dbReference>
<accession>A0A1Y3ATS4</accession>
<dbReference type="AlphaFoldDB" id="A0A1Y3ATS4"/>
<dbReference type="GO" id="GO:0005634">
    <property type="term" value="C:nucleus"/>
    <property type="evidence" value="ECO:0007669"/>
    <property type="project" value="TreeGrafter"/>
</dbReference>
<feature type="coiled-coil region" evidence="1">
    <location>
        <begin position="46"/>
        <end position="80"/>
    </location>
</feature>
<name>A0A1Y3ATS4_EURMA</name>
<evidence type="ECO:0000313" key="3">
    <source>
        <dbReference type="Proteomes" id="UP000194236"/>
    </source>
</evidence>
<dbReference type="InterPro" id="IPR029071">
    <property type="entry name" value="Ubiquitin-like_domsf"/>
</dbReference>
<dbReference type="GO" id="GO:0005737">
    <property type="term" value="C:cytoplasm"/>
    <property type="evidence" value="ECO:0007669"/>
    <property type="project" value="TreeGrafter"/>
</dbReference>
<evidence type="ECO:0000256" key="1">
    <source>
        <dbReference type="SAM" id="Coils"/>
    </source>
</evidence>
<protein>
    <recommendedName>
        <fullName evidence="4">UBX domain-containing protein</fullName>
    </recommendedName>
</protein>
<keyword evidence="1" id="KW-0175">Coiled coil</keyword>
<gene>
    <name evidence="2" type="ORF">BLA29_004028</name>
</gene>
<reference evidence="2 3" key="1">
    <citation type="submission" date="2017-03" db="EMBL/GenBank/DDBJ databases">
        <title>Genome Survey of Euroglyphus maynei.</title>
        <authorList>
            <person name="Arlian L.G."/>
            <person name="Morgan M.S."/>
            <person name="Rider S.D."/>
        </authorList>
    </citation>
    <scope>NUCLEOTIDE SEQUENCE [LARGE SCALE GENOMIC DNA]</scope>
    <source>
        <strain evidence="2">Arlian Lab</strain>
        <tissue evidence="2">Whole body</tissue>
    </source>
</reference>
<dbReference type="SUPFAM" id="SSF54236">
    <property type="entry name" value="Ubiquitin-like"/>
    <property type="match status" value="1"/>
</dbReference>
<dbReference type="GO" id="GO:0012506">
    <property type="term" value="C:vesicle membrane"/>
    <property type="evidence" value="ECO:0007669"/>
    <property type="project" value="TreeGrafter"/>
</dbReference>
<dbReference type="PANTHER" id="PTHR46467">
    <property type="entry name" value="TETHER CONTAINING UBX DOMAIN FOR GLUT4"/>
    <property type="match status" value="1"/>
</dbReference>
<dbReference type="EMBL" id="MUJZ01062086">
    <property type="protein sequence ID" value="OTF71218.1"/>
    <property type="molecule type" value="Genomic_DNA"/>
</dbReference>
<organism evidence="2 3">
    <name type="scientific">Euroglyphus maynei</name>
    <name type="common">Mayne's house dust mite</name>
    <dbReference type="NCBI Taxonomy" id="6958"/>
    <lineage>
        <taxon>Eukaryota</taxon>
        <taxon>Metazoa</taxon>
        <taxon>Ecdysozoa</taxon>
        <taxon>Arthropoda</taxon>
        <taxon>Chelicerata</taxon>
        <taxon>Arachnida</taxon>
        <taxon>Acari</taxon>
        <taxon>Acariformes</taxon>
        <taxon>Sarcoptiformes</taxon>
        <taxon>Astigmata</taxon>
        <taxon>Psoroptidia</taxon>
        <taxon>Analgoidea</taxon>
        <taxon>Pyroglyphidae</taxon>
        <taxon>Pyroglyphinae</taxon>
        <taxon>Euroglyphus</taxon>
    </lineage>
</organism>
<comment type="caution">
    <text evidence="2">The sequence shown here is derived from an EMBL/GenBank/DDBJ whole genome shotgun (WGS) entry which is preliminary data.</text>
</comment>